<organism evidence="2 3">
    <name type="scientific">Halopelagius longus</name>
    <dbReference type="NCBI Taxonomy" id="1236180"/>
    <lineage>
        <taxon>Archaea</taxon>
        <taxon>Methanobacteriati</taxon>
        <taxon>Methanobacteriota</taxon>
        <taxon>Stenosarchaea group</taxon>
        <taxon>Halobacteria</taxon>
        <taxon>Halobacteriales</taxon>
        <taxon>Haloferacaceae</taxon>
    </lineage>
</organism>
<dbReference type="InterPro" id="IPR008995">
    <property type="entry name" value="Mo/tungstate-bd_C_term_dom"/>
</dbReference>
<dbReference type="EMBL" id="QQST01000002">
    <property type="protein sequence ID" value="RDI70012.1"/>
    <property type="molecule type" value="Genomic_DNA"/>
</dbReference>
<evidence type="ECO:0008006" key="4">
    <source>
        <dbReference type="Google" id="ProtNLM"/>
    </source>
</evidence>
<dbReference type="GO" id="GO:0005886">
    <property type="term" value="C:plasma membrane"/>
    <property type="evidence" value="ECO:0007669"/>
    <property type="project" value="UniProtKB-SubCell"/>
</dbReference>
<dbReference type="InterPro" id="IPR012340">
    <property type="entry name" value="NA-bd_OB-fold"/>
</dbReference>
<dbReference type="SUPFAM" id="SSF50331">
    <property type="entry name" value="MOP-like"/>
    <property type="match status" value="1"/>
</dbReference>
<name>A0A370IH44_9EURY</name>
<dbReference type="Gene3D" id="2.40.50.140">
    <property type="entry name" value="Nucleic acid-binding proteins"/>
    <property type="match status" value="1"/>
</dbReference>
<protein>
    <recommendedName>
        <fullName evidence="4">TOBE domain-containing protein</fullName>
    </recommendedName>
</protein>
<sequence>MVHLTLGEGDEELLAQVPGSRHFDHGDTIGVAIDPDRIHLFDETEDAVYNPPLHSEQQVKQLR</sequence>
<dbReference type="Proteomes" id="UP000255421">
    <property type="component" value="Unassembled WGS sequence"/>
</dbReference>
<evidence type="ECO:0000256" key="1">
    <source>
        <dbReference type="ARBA" id="ARBA00004202"/>
    </source>
</evidence>
<keyword evidence="3" id="KW-1185">Reference proteome</keyword>
<comment type="caution">
    <text evidence="2">The sequence shown here is derived from an EMBL/GenBank/DDBJ whole genome shotgun (WGS) entry which is preliminary data.</text>
</comment>
<evidence type="ECO:0000313" key="3">
    <source>
        <dbReference type="Proteomes" id="UP000255421"/>
    </source>
</evidence>
<reference evidence="2 3" key="1">
    <citation type="submission" date="2018-07" db="EMBL/GenBank/DDBJ databases">
        <title>Genome sequence of extremly halophilic archaeon Halopelagius longus strain BC12-B1.</title>
        <authorList>
            <person name="Zhang X."/>
        </authorList>
    </citation>
    <scope>NUCLEOTIDE SEQUENCE [LARGE SCALE GENOMIC DNA]</scope>
    <source>
        <strain evidence="2 3">BC12-B1</strain>
    </source>
</reference>
<dbReference type="AlphaFoldDB" id="A0A370IH44"/>
<gene>
    <name evidence="2" type="ORF">DWB78_15380</name>
</gene>
<comment type="subcellular location">
    <subcellularLocation>
        <location evidence="1">Cell membrane</location>
        <topology evidence="1">Peripheral membrane protein</topology>
    </subcellularLocation>
</comment>
<accession>A0A370IH44</accession>
<proteinExistence type="predicted"/>
<dbReference type="Gene3D" id="2.40.50.100">
    <property type="match status" value="1"/>
</dbReference>
<evidence type="ECO:0000313" key="2">
    <source>
        <dbReference type="EMBL" id="RDI70012.1"/>
    </source>
</evidence>